<reference evidence="14" key="1">
    <citation type="journal article" date="2014" name="Genome Announc.">
        <title>Genome sequence and annotation of Acremonium chrysogenum, producer of the beta-lactam antibiotic cephalosporin C.</title>
        <authorList>
            <person name="Terfehr D."/>
            <person name="Dahlmann T.A."/>
            <person name="Specht T."/>
            <person name="Zadra I."/>
            <person name="Kuernsteiner H."/>
            <person name="Kueck U."/>
        </authorList>
    </citation>
    <scope>NUCLEOTIDE SEQUENCE [LARGE SCALE GENOMIC DNA]</scope>
    <source>
        <strain evidence="14">ATCC 11550 / CBS 779.69 / DSM 880 / IAM 14645 / JCM 23072 / IMI 49137</strain>
    </source>
</reference>
<protein>
    <recommendedName>
        <fullName evidence="2">non-specific serine/threonine protein kinase</fullName>
        <ecNumber evidence="2">2.7.11.1</ecNumber>
    </recommendedName>
</protein>
<evidence type="ECO:0000256" key="5">
    <source>
        <dbReference type="ARBA" id="ARBA00022741"/>
    </source>
</evidence>
<keyword evidence="6 13" id="KW-0418">Kinase</keyword>
<organism evidence="13 14">
    <name type="scientific">Hapsidospora chrysogenum (strain ATCC 11550 / CBS 779.69 / DSM 880 / IAM 14645 / JCM 23072 / IMI 49137)</name>
    <name type="common">Acremonium chrysogenum</name>
    <dbReference type="NCBI Taxonomy" id="857340"/>
    <lineage>
        <taxon>Eukaryota</taxon>
        <taxon>Fungi</taxon>
        <taxon>Dikarya</taxon>
        <taxon>Ascomycota</taxon>
        <taxon>Pezizomycotina</taxon>
        <taxon>Sordariomycetes</taxon>
        <taxon>Hypocreomycetidae</taxon>
        <taxon>Hypocreales</taxon>
        <taxon>Bionectriaceae</taxon>
        <taxon>Hapsidospora</taxon>
    </lineage>
</organism>
<evidence type="ECO:0000259" key="12">
    <source>
        <dbReference type="PROSITE" id="PS50011"/>
    </source>
</evidence>
<dbReference type="PANTHER" id="PTHR48012">
    <property type="entry name" value="STERILE20-LIKE KINASE, ISOFORM B-RELATED"/>
    <property type="match status" value="1"/>
</dbReference>
<feature type="binding site" evidence="10">
    <location>
        <position position="72"/>
    </location>
    <ligand>
        <name>ATP</name>
        <dbReference type="ChEBI" id="CHEBI:30616"/>
    </ligand>
</feature>
<dbReference type="PROSITE" id="PS00107">
    <property type="entry name" value="PROTEIN_KINASE_ATP"/>
    <property type="match status" value="1"/>
</dbReference>
<feature type="domain" description="Protein kinase" evidence="12">
    <location>
        <begin position="43"/>
        <end position="309"/>
    </location>
</feature>
<dbReference type="EMBL" id="JPKY01000005">
    <property type="protein sequence ID" value="KFH48167.1"/>
    <property type="molecule type" value="Genomic_DNA"/>
</dbReference>
<dbReference type="SMART" id="SM00220">
    <property type="entry name" value="S_TKc"/>
    <property type="match status" value="1"/>
</dbReference>
<feature type="compositionally biased region" description="Pro residues" evidence="11">
    <location>
        <begin position="731"/>
        <end position="750"/>
    </location>
</feature>
<keyword evidence="14" id="KW-1185">Reference proteome</keyword>
<evidence type="ECO:0000313" key="13">
    <source>
        <dbReference type="EMBL" id="KFH48167.1"/>
    </source>
</evidence>
<feature type="region of interest" description="Disordered" evidence="11">
    <location>
        <begin position="436"/>
        <end position="465"/>
    </location>
</feature>
<evidence type="ECO:0000256" key="10">
    <source>
        <dbReference type="PROSITE-ProRule" id="PRU10141"/>
    </source>
</evidence>
<evidence type="ECO:0000256" key="8">
    <source>
        <dbReference type="ARBA" id="ARBA00047899"/>
    </source>
</evidence>
<dbReference type="GO" id="GO:0005524">
    <property type="term" value="F:ATP binding"/>
    <property type="evidence" value="ECO:0007669"/>
    <property type="project" value="UniProtKB-UniRule"/>
</dbReference>
<proteinExistence type="inferred from homology"/>
<comment type="catalytic activity">
    <reaction evidence="9">
        <text>L-seryl-[protein] + ATP = O-phospho-L-seryl-[protein] + ADP + H(+)</text>
        <dbReference type="Rhea" id="RHEA:17989"/>
        <dbReference type="Rhea" id="RHEA-COMP:9863"/>
        <dbReference type="Rhea" id="RHEA-COMP:11604"/>
        <dbReference type="ChEBI" id="CHEBI:15378"/>
        <dbReference type="ChEBI" id="CHEBI:29999"/>
        <dbReference type="ChEBI" id="CHEBI:30616"/>
        <dbReference type="ChEBI" id="CHEBI:83421"/>
        <dbReference type="ChEBI" id="CHEBI:456216"/>
        <dbReference type="EC" id="2.7.11.1"/>
    </reaction>
</comment>
<evidence type="ECO:0000256" key="2">
    <source>
        <dbReference type="ARBA" id="ARBA00012513"/>
    </source>
</evidence>
<dbReference type="STRING" id="857340.A0A086TFN5"/>
<dbReference type="GO" id="GO:0004674">
    <property type="term" value="F:protein serine/threonine kinase activity"/>
    <property type="evidence" value="ECO:0007669"/>
    <property type="project" value="UniProtKB-KW"/>
</dbReference>
<evidence type="ECO:0000256" key="1">
    <source>
        <dbReference type="ARBA" id="ARBA00008874"/>
    </source>
</evidence>
<dbReference type="Gene3D" id="3.30.200.20">
    <property type="entry name" value="Phosphorylase Kinase, domain 1"/>
    <property type="match status" value="1"/>
</dbReference>
<gene>
    <name evidence="13" type="ORF">ACRE_010040</name>
</gene>
<feature type="compositionally biased region" description="Basic and acidic residues" evidence="11">
    <location>
        <begin position="522"/>
        <end position="532"/>
    </location>
</feature>
<dbReference type="Gene3D" id="1.10.510.10">
    <property type="entry name" value="Transferase(Phosphotransferase) domain 1"/>
    <property type="match status" value="1"/>
</dbReference>
<keyword evidence="4" id="KW-0808">Transferase</keyword>
<feature type="compositionally biased region" description="Low complexity" evidence="11">
    <location>
        <begin position="785"/>
        <end position="796"/>
    </location>
</feature>
<feature type="compositionally biased region" description="Low complexity" evidence="11">
    <location>
        <begin position="552"/>
        <end position="573"/>
    </location>
</feature>
<sequence>MASLQVRWPEMSATKQKALDDAAKMQKRVIEECNKSGKEVPQYHLSELIGKGSFGRVYKATALESKQLVAIKIIDIDQSDTMDPKLSDTYRDLLKEINALQLLSESGAKNVNHVIEALPVGQSMWVITEYCAGGSVATLMHPTAPGGLQEKWIIPILREVAEAIYWVHGQGIIHRDIKCANVLVTEDGNVQLCDFGVAGVIENKFDKRTTVIGTPHWMAPELFDPSASYGTEVDIWAFGAMIYEIASGLPPNVAAGMDFSKLGTYVKQNTPRLEGDRYSPGLKDLGAYCLQHDPRKRPTIAQIQRHGYIFQTEEAYPTSSLSHLVRAFKLWESQGGGRRSLFNLGGAQAPPDISLAEMPNDDWNFSTTAAFDQQVFNNGDAQDVYDVYGSNVDFSQESYEETARPQRTKGRRRPPPQLPSVKAPIEKLFDPNTMSSYEDNSRTYYGRPIPPPISDLPLRDDSAPTSDVRESLIDLDASLHGGDLSSFVDMNTLRAGNSHTTVDFNDFGDPEHYVDAPQSDPADGRDNRRTQDWKFPTMPPPASANPDAFRFPAATAATAATTTPTPAPAAVDTPPNPATFRFPAAAEDSSTARPQLLHLPTEPIPQSASSNDLAPSRTASIDARASMGSLIDLDMSMPDSSTDYTRPSTSHSEAGSVSGSEFGSANPFELEKHASFYAMPATYREPSIYVSDESEFSTAVADLSIHGDKSHEYTQKQQQALEQPKDQNYEPQPPPQQPQQPQQQPEPPRPYSLSEFADMDPEDMDSPTPQPTGPQDLQYFPPSFPQQNLQRQLDQQPPHHHHQQQHGSGPGLLPLLPVTPSAQVMQGQASAQEVKEELRRMAMSLGDHLSHVNAYLSGLEPRRASSTRLDLVENAF</sequence>
<dbReference type="FunFam" id="1.10.510.10:FF:000670">
    <property type="entry name" value="Serine/threonin protein kinase, putative"/>
    <property type="match status" value="1"/>
</dbReference>
<feature type="region of interest" description="Disordered" evidence="11">
    <location>
        <begin position="633"/>
        <end position="663"/>
    </location>
</feature>
<dbReference type="OrthoDB" id="248923at2759"/>
<feature type="region of interest" description="Disordered" evidence="11">
    <location>
        <begin position="709"/>
        <end position="817"/>
    </location>
</feature>
<dbReference type="InterPro" id="IPR017441">
    <property type="entry name" value="Protein_kinase_ATP_BS"/>
</dbReference>
<keyword evidence="3" id="KW-0723">Serine/threonine-protein kinase</keyword>
<dbReference type="InterPro" id="IPR011009">
    <property type="entry name" value="Kinase-like_dom_sf"/>
</dbReference>
<evidence type="ECO:0000256" key="11">
    <source>
        <dbReference type="SAM" id="MobiDB-lite"/>
    </source>
</evidence>
<dbReference type="InterPro" id="IPR008271">
    <property type="entry name" value="Ser/Thr_kinase_AS"/>
</dbReference>
<accession>A0A086TFN5</accession>
<dbReference type="SUPFAM" id="SSF56112">
    <property type="entry name" value="Protein kinase-like (PK-like)"/>
    <property type="match status" value="1"/>
</dbReference>
<evidence type="ECO:0000256" key="9">
    <source>
        <dbReference type="ARBA" id="ARBA00048679"/>
    </source>
</evidence>
<dbReference type="InterPro" id="IPR050629">
    <property type="entry name" value="STE20/SPS1-PAK"/>
</dbReference>
<comment type="similarity">
    <text evidence="1">Belongs to the protein kinase superfamily. STE Ser/Thr protein kinase family. STE20 subfamily.</text>
</comment>
<dbReference type="Proteomes" id="UP000029964">
    <property type="component" value="Unassembled WGS sequence"/>
</dbReference>
<feature type="region of interest" description="Disordered" evidence="11">
    <location>
        <begin position="504"/>
        <end position="591"/>
    </location>
</feature>
<dbReference type="PROSITE" id="PS00108">
    <property type="entry name" value="PROTEIN_KINASE_ST"/>
    <property type="match status" value="1"/>
</dbReference>
<evidence type="ECO:0000256" key="3">
    <source>
        <dbReference type="ARBA" id="ARBA00022527"/>
    </source>
</evidence>
<dbReference type="Pfam" id="PF00069">
    <property type="entry name" value="Pkinase"/>
    <property type="match status" value="1"/>
</dbReference>
<feature type="region of interest" description="Disordered" evidence="11">
    <location>
        <begin position="396"/>
        <end position="422"/>
    </location>
</feature>
<dbReference type="AlphaFoldDB" id="A0A086TFN5"/>
<dbReference type="PANTHER" id="PTHR48012:SF10">
    <property type="entry name" value="FI20177P1"/>
    <property type="match status" value="1"/>
</dbReference>
<comment type="caution">
    <text evidence="13">The sequence shown here is derived from an EMBL/GenBank/DDBJ whole genome shotgun (WGS) entry which is preliminary data.</text>
</comment>
<dbReference type="GO" id="GO:0005737">
    <property type="term" value="C:cytoplasm"/>
    <property type="evidence" value="ECO:0007669"/>
    <property type="project" value="TreeGrafter"/>
</dbReference>
<feature type="compositionally biased region" description="Polar residues" evidence="11">
    <location>
        <begin position="638"/>
        <end position="663"/>
    </location>
</feature>
<dbReference type="HOGENOM" id="CLU_007561_0_1_1"/>
<name>A0A086TFN5_HAPC1</name>
<dbReference type="PROSITE" id="PS50011">
    <property type="entry name" value="PROTEIN_KINASE_DOM"/>
    <property type="match status" value="1"/>
</dbReference>
<dbReference type="EC" id="2.7.11.1" evidence="2"/>
<evidence type="ECO:0000256" key="4">
    <source>
        <dbReference type="ARBA" id="ARBA00022679"/>
    </source>
</evidence>
<keyword evidence="7 10" id="KW-0067">ATP-binding</keyword>
<feature type="compositionally biased region" description="Low complexity" evidence="11">
    <location>
        <begin position="805"/>
        <end position="816"/>
    </location>
</feature>
<dbReference type="InterPro" id="IPR000719">
    <property type="entry name" value="Prot_kinase_dom"/>
</dbReference>
<evidence type="ECO:0000313" key="14">
    <source>
        <dbReference type="Proteomes" id="UP000029964"/>
    </source>
</evidence>
<comment type="catalytic activity">
    <reaction evidence="8">
        <text>L-threonyl-[protein] + ATP = O-phospho-L-threonyl-[protein] + ADP + H(+)</text>
        <dbReference type="Rhea" id="RHEA:46608"/>
        <dbReference type="Rhea" id="RHEA-COMP:11060"/>
        <dbReference type="Rhea" id="RHEA-COMP:11605"/>
        <dbReference type="ChEBI" id="CHEBI:15378"/>
        <dbReference type="ChEBI" id="CHEBI:30013"/>
        <dbReference type="ChEBI" id="CHEBI:30616"/>
        <dbReference type="ChEBI" id="CHEBI:61977"/>
        <dbReference type="ChEBI" id="CHEBI:456216"/>
        <dbReference type="EC" id="2.7.11.1"/>
    </reaction>
</comment>
<evidence type="ECO:0000256" key="7">
    <source>
        <dbReference type="ARBA" id="ARBA00022840"/>
    </source>
</evidence>
<evidence type="ECO:0000256" key="6">
    <source>
        <dbReference type="ARBA" id="ARBA00022777"/>
    </source>
</evidence>
<keyword evidence="5 10" id="KW-0547">Nucleotide-binding</keyword>